<proteinExistence type="predicted"/>
<dbReference type="EMBL" id="PJQM01004769">
    <property type="protein sequence ID" value="RCH83368.1"/>
    <property type="molecule type" value="Genomic_DNA"/>
</dbReference>
<evidence type="ECO:0000313" key="4">
    <source>
        <dbReference type="Proteomes" id="UP000253551"/>
    </source>
</evidence>
<feature type="compositionally biased region" description="Polar residues" evidence="2">
    <location>
        <begin position="51"/>
        <end position="62"/>
    </location>
</feature>
<feature type="compositionally biased region" description="Polar residues" evidence="2">
    <location>
        <begin position="1"/>
        <end position="20"/>
    </location>
</feature>
<gene>
    <name evidence="3" type="ORF">CU098_005691</name>
</gene>
<dbReference type="OrthoDB" id="10288720at2759"/>
<keyword evidence="4" id="KW-1185">Reference proteome</keyword>
<accession>A0A367J096</accession>
<organism evidence="3 4">
    <name type="scientific">Rhizopus stolonifer</name>
    <name type="common">Rhizopus nigricans</name>
    <dbReference type="NCBI Taxonomy" id="4846"/>
    <lineage>
        <taxon>Eukaryota</taxon>
        <taxon>Fungi</taxon>
        <taxon>Fungi incertae sedis</taxon>
        <taxon>Mucoromycota</taxon>
        <taxon>Mucoromycotina</taxon>
        <taxon>Mucoromycetes</taxon>
        <taxon>Mucorales</taxon>
        <taxon>Mucorineae</taxon>
        <taxon>Rhizopodaceae</taxon>
        <taxon>Rhizopus</taxon>
    </lineage>
</organism>
<sequence length="297" mass="33368">MTRGATSPDSISTTVDSIATHSGPEVHPSSSSSQSNNSPVASRTRSKMSRAGSNTTDTNSTEWEFPETPLETKTNLNRFDQIVEQFAVNLNDKIPESKYTNVTPMVKHSRLDPKNTEPSLLRLLPTERKRLSDHTPLKKKGIVRSYNYAHCAAAHKRNNKKLTSRDYTGLDGSFSVLFIEKETKDQLKRNYRTLIESSSKSTAFFKNVSGRTSFSPKSLNSEMSSGSVEDDLPVFSPKPTYDYPEDFSVGFQDNEKMKETVVLVEKEANAKEEQDNLEIVEQETVETVEQEIIKTIE</sequence>
<feature type="coiled-coil region" evidence="1">
    <location>
        <begin position="254"/>
        <end position="283"/>
    </location>
</feature>
<feature type="region of interest" description="Disordered" evidence="2">
    <location>
        <begin position="1"/>
        <end position="69"/>
    </location>
</feature>
<dbReference type="AlphaFoldDB" id="A0A367J096"/>
<keyword evidence="1" id="KW-0175">Coiled coil</keyword>
<evidence type="ECO:0000256" key="2">
    <source>
        <dbReference type="SAM" id="MobiDB-lite"/>
    </source>
</evidence>
<feature type="compositionally biased region" description="Low complexity" evidence="2">
    <location>
        <begin position="29"/>
        <end position="38"/>
    </location>
</feature>
<protein>
    <submittedName>
        <fullName evidence="3">Uncharacterized protein</fullName>
    </submittedName>
</protein>
<name>A0A367J096_RHIST</name>
<evidence type="ECO:0000256" key="1">
    <source>
        <dbReference type="SAM" id="Coils"/>
    </source>
</evidence>
<comment type="caution">
    <text evidence="3">The sequence shown here is derived from an EMBL/GenBank/DDBJ whole genome shotgun (WGS) entry which is preliminary data.</text>
</comment>
<dbReference type="Proteomes" id="UP000253551">
    <property type="component" value="Unassembled WGS sequence"/>
</dbReference>
<evidence type="ECO:0000313" key="3">
    <source>
        <dbReference type="EMBL" id="RCH83368.1"/>
    </source>
</evidence>
<reference evidence="3 4" key="1">
    <citation type="journal article" date="2018" name="G3 (Bethesda)">
        <title>Phylogenetic and Phylogenomic Definition of Rhizopus Species.</title>
        <authorList>
            <person name="Gryganskyi A.P."/>
            <person name="Golan J."/>
            <person name="Dolatabadi S."/>
            <person name="Mondo S."/>
            <person name="Robb S."/>
            <person name="Idnurm A."/>
            <person name="Muszewska A."/>
            <person name="Steczkiewicz K."/>
            <person name="Masonjones S."/>
            <person name="Liao H.L."/>
            <person name="Gajdeczka M.T."/>
            <person name="Anike F."/>
            <person name="Vuek A."/>
            <person name="Anishchenko I.M."/>
            <person name="Voigt K."/>
            <person name="de Hoog G.S."/>
            <person name="Smith M.E."/>
            <person name="Heitman J."/>
            <person name="Vilgalys R."/>
            <person name="Stajich J.E."/>
        </authorList>
    </citation>
    <scope>NUCLEOTIDE SEQUENCE [LARGE SCALE GENOMIC DNA]</scope>
    <source>
        <strain evidence="3 4">LSU 92-RS-03</strain>
    </source>
</reference>